<comment type="similarity">
    <text evidence="2">Belongs to the ABC transporter superfamily.</text>
</comment>
<dbReference type="CDD" id="cd03225">
    <property type="entry name" value="ABC_cobalt_CbiO_domain1"/>
    <property type="match status" value="1"/>
</dbReference>
<evidence type="ECO:0000256" key="2">
    <source>
        <dbReference type="ARBA" id="ARBA00005417"/>
    </source>
</evidence>
<dbReference type="InterPro" id="IPR003439">
    <property type="entry name" value="ABC_transporter-like_ATP-bd"/>
</dbReference>
<keyword evidence="8" id="KW-0472">Membrane</keyword>
<accession>A0A1Z5J0A1</accession>
<evidence type="ECO:0000256" key="7">
    <source>
        <dbReference type="ARBA" id="ARBA00022967"/>
    </source>
</evidence>
<dbReference type="InterPro" id="IPR003593">
    <property type="entry name" value="AAA+_ATPase"/>
</dbReference>
<dbReference type="PANTHER" id="PTHR43553:SF24">
    <property type="entry name" value="ENERGY-COUPLING FACTOR TRANSPORTER ATP-BINDING PROTEIN ECFA1"/>
    <property type="match status" value="1"/>
</dbReference>
<dbReference type="PANTHER" id="PTHR43553">
    <property type="entry name" value="HEAVY METAL TRANSPORTER"/>
    <property type="match status" value="1"/>
</dbReference>
<dbReference type="InterPro" id="IPR050095">
    <property type="entry name" value="ECF_ABC_transporter_ATP-bd"/>
</dbReference>
<dbReference type="FunFam" id="3.40.50.300:FF:000224">
    <property type="entry name" value="Energy-coupling factor transporter ATP-binding protein EcfA"/>
    <property type="match status" value="1"/>
</dbReference>
<evidence type="ECO:0000256" key="8">
    <source>
        <dbReference type="ARBA" id="ARBA00023136"/>
    </source>
</evidence>
<dbReference type="SUPFAM" id="SSF52540">
    <property type="entry name" value="P-loop containing nucleoside triphosphate hydrolases"/>
    <property type="match status" value="1"/>
</dbReference>
<keyword evidence="7" id="KW-1278">Translocase</keyword>
<reference evidence="10 11" key="1">
    <citation type="submission" date="2015-11" db="EMBL/GenBank/DDBJ databases">
        <title>Draft genome sequences of new species of the genus Lactobacillus isolated from orchardgrass silage.</title>
        <authorList>
            <person name="Tohno M."/>
            <person name="Tanizawa Y."/>
            <person name="Arita M."/>
        </authorList>
    </citation>
    <scope>NUCLEOTIDE SEQUENCE [LARGE SCALE GENOMIC DNA]</scope>
    <source>
        <strain evidence="10 11">IWT5</strain>
    </source>
</reference>
<evidence type="ECO:0000256" key="6">
    <source>
        <dbReference type="ARBA" id="ARBA00022840"/>
    </source>
</evidence>
<dbReference type="EMBL" id="BCMJ01000001">
    <property type="protein sequence ID" value="GAX07339.1"/>
    <property type="molecule type" value="Genomic_DNA"/>
</dbReference>
<dbReference type="InterPro" id="IPR015856">
    <property type="entry name" value="ABC_transpr_CbiO/EcfA_su"/>
</dbReference>
<dbReference type="GO" id="GO:0042626">
    <property type="term" value="F:ATPase-coupled transmembrane transporter activity"/>
    <property type="evidence" value="ECO:0007669"/>
    <property type="project" value="TreeGrafter"/>
</dbReference>
<keyword evidence="3" id="KW-0813">Transport</keyword>
<protein>
    <submittedName>
        <fullName evidence="10">Energy-coupling factor transporter ATP-binding protein</fullName>
    </submittedName>
</protein>
<proteinExistence type="inferred from homology"/>
<comment type="subcellular location">
    <subcellularLocation>
        <location evidence="1">Cell membrane</location>
        <topology evidence="1">Peripheral membrane protein</topology>
    </subcellularLocation>
</comment>
<dbReference type="SMART" id="SM00382">
    <property type="entry name" value="AAA"/>
    <property type="match status" value="1"/>
</dbReference>
<dbReference type="GO" id="GO:0043190">
    <property type="term" value="C:ATP-binding cassette (ABC) transporter complex"/>
    <property type="evidence" value="ECO:0007669"/>
    <property type="project" value="TreeGrafter"/>
</dbReference>
<evidence type="ECO:0000256" key="4">
    <source>
        <dbReference type="ARBA" id="ARBA00022475"/>
    </source>
</evidence>
<dbReference type="AlphaFoldDB" id="A0A1Z5J0A1"/>
<keyword evidence="4" id="KW-1003">Cell membrane</keyword>
<evidence type="ECO:0000256" key="5">
    <source>
        <dbReference type="ARBA" id="ARBA00022741"/>
    </source>
</evidence>
<evidence type="ECO:0000256" key="1">
    <source>
        <dbReference type="ARBA" id="ARBA00004202"/>
    </source>
</evidence>
<gene>
    <name evidence="10" type="primary">ecfA2_1</name>
    <name evidence="10" type="ORF">IWT5_00072</name>
</gene>
<comment type="caution">
    <text evidence="10">The sequence shown here is derived from an EMBL/GenBank/DDBJ whole genome shotgun (WGS) entry which is preliminary data.</text>
</comment>
<name>A0A1Z5J0A1_9LACO</name>
<keyword evidence="5" id="KW-0547">Nucleotide-binding</keyword>
<feature type="domain" description="ABC transporter" evidence="9">
    <location>
        <begin position="4"/>
        <end position="237"/>
    </location>
</feature>
<dbReference type="Pfam" id="PF00005">
    <property type="entry name" value="ABC_tran"/>
    <property type="match status" value="1"/>
</dbReference>
<dbReference type="RefSeq" id="WP_098823336.1">
    <property type="nucleotide sequence ID" value="NZ_BCMJ01000001.1"/>
</dbReference>
<dbReference type="PROSITE" id="PS50893">
    <property type="entry name" value="ABC_TRANSPORTER_2"/>
    <property type="match status" value="1"/>
</dbReference>
<dbReference type="Gene3D" id="3.40.50.300">
    <property type="entry name" value="P-loop containing nucleotide triphosphate hydrolases"/>
    <property type="match status" value="1"/>
</dbReference>
<dbReference type="Proteomes" id="UP000223370">
    <property type="component" value="Unassembled WGS sequence"/>
</dbReference>
<keyword evidence="11" id="KW-1185">Reference proteome</keyword>
<dbReference type="GO" id="GO:0005524">
    <property type="term" value="F:ATP binding"/>
    <property type="evidence" value="ECO:0007669"/>
    <property type="project" value="UniProtKB-KW"/>
</dbReference>
<evidence type="ECO:0000313" key="11">
    <source>
        <dbReference type="Proteomes" id="UP000223370"/>
    </source>
</evidence>
<organism evidence="10 11">
    <name type="scientific">Secundilactobacillus silagincola</name>
    <dbReference type="NCBI Taxonomy" id="1714681"/>
    <lineage>
        <taxon>Bacteria</taxon>
        <taxon>Bacillati</taxon>
        <taxon>Bacillota</taxon>
        <taxon>Bacilli</taxon>
        <taxon>Lactobacillales</taxon>
        <taxon>Lactobacillaceae</taxon>
        <taxon>Secundilactobacillus</taxon>
    </lineage>
</organism>
<evidence type="ECO:0000313" key="10">
    <source>
        <dbReference type="EMBL" id="GAX07339.1"/>
    </source>
</evidence>
<sequence>MESVKLEKVSFAYDVKNSVIENINLAFQSGTATAIVGQNGAGKTTTVKLINRLLVPQKGHVFVNGEDTRNLTTAKVALKVGYSFQNPDDQIFNNSIRKEIEFGPKKNGITGEELEKRVQYAAKLTGLMDSLNEHPYNFPYSLRKFITIASIIAMDPDIYIFDEPTAGQDSVSRQKLASIIEELVKNNKCVIVITHDMNFVVENFKRVVVLSKHMVLRDGTPEEIFTDKKLMNDANIEPAEVISIAQRVKLSQTPLSVTQLVDDLVAANGKE</sequence>
<dbReference type="GO" id="GO:0016887">
    <property type="term" value="F:ATP hydrolysis activity"/>
    <property type="evidence" value="ECO:0007669"/>
    <property type="project" value="InterPro"/>
</dbReference>
<dbReference type="InterPro" id="IPR027417">
    <property type="entry name" value="P-loop_NTPase"/>
</dbReference>
<dbReference type="OrthoDB" id="9784332at2"/>
<evidence type="ECO:0000256" key="3">
    <source>
        <dbReference type="ARBA" id="ARBA00022448"/>
    </source>
</evidence>
<keyword evidence="6 10" id="KW-0067">ATP-binding</keyword>
<evidence type="ECO:0000259" key="9">
    <source>
        <dbReference type="PROSITE" id="PS50893"/>
    </source>
</evidence>